<dbReference type="PANTHER" id="PTHR11697">
    <property type="entry name" value="GENERAL TRANSCRIPTION FACTOR 2-RELATED ZINC FINGER PROTEIN"/>
    <property type="match status" value="1"/>
</dbReference>
<evidence type="ECO:0000256" key="1">
    <source>
        <dbReference type="SAM" id="MobiDB-lite"/>
    </source>
</evidence>
<dbReference type="InterPro" id="IPR025398">
    <property type="entry name" value="DUF4371"/>
</dbReference>
<dbReference type="SMART" id="SM00597">
    <property type="entry name" value="ZnF_TTF"/>
    <property type="match status" value="1"/>
</dbReference>
<comment type="caution">
    <text evidence="3">The sequence shown here is derived from an EMBL/GenBank/DDBJ whole genome shotgun (WGS) entry which is preliminary data.</text>
</comment>
<reference evidence="3" key="1">
    <citation type="submission" date="2023-02" db="EMBL/GenBank/DDBJ databases">
        <title>Genome of toxic invasive species Heracleum sosnowskyi carries increased number of genes despite the absence of recent whole-genome duplications.</title>
        <authorList>
            <person name="Schelkunov M."/>
            <person name="Shtratnikova V."/>
            <person name="Makarenko M."/>
            <person name="Klepikova A."/>
            <person name="Omelchenko D."/>
            <person name="Novikova G."/>
            <person name="Obukhova E."/>
            <person name="Bogdanov V."/>
            <person name="Penin A."/>
            <person name="Logacheva M."/>
        </authorList>
    </citation>
    <scope>NUCLEOTIDE SEQUENCE</scope>
    <source>
        <strain evidence="3">Hsosn_3</strain>
        <tissue evidence="3">Leaf</tissue>
    </source>
</reference>
<dbReference type="EMBL" id="JAUIZM010000007">
    <property type="protein sequence ID" value="KAK1372548.1"/>
    <property type="molecule type" value="Genomic_DNA"/>
</dbReference>
<evidence type="ECO:0000259" key="2">
    <source>
        <dbReference type="SMART" id="SM00597"/>
    </source>
</evidence>
<feature type="region of interest" description="Disordered" evidence="1">
    <location>
        <begin position="1"/>
        <end position="24"/>
    </location>
</feature>
<accession>A0AAD8HTD8</accession>
<dbReference type="PANTHER" id="PTHR11697:SF230">
    <property type="entry name" value="ZINC FINGER, MYM DOMAIN CONTAINING 1"/>
    <property type="match status" value="1"/>
</dbReference>
<evidence type="ECO:0000313" key="3">
    <source>
        <dbReference type="EMBL" id="KAK1372548.1"/>
    </source>
</evidence>
<reference evidence="3" key="2">
    <citation type="submission" date="2023-05" db="EMBL/GenBank/DDBJ databases">
        <authorList>
            <person name="Schelkunov M.I."/>
        </authorList>
    </citation>
    <scope>NUCLEOTIDE SEQUENCE</scope>
    <source>
        <strain evidence="3">Hsosn_3</strain>
        <tissue evidence="3">Leaf</tissue>
    </source>
</reference>
<protein>
    <submittedName>
        <fullName evidence="3">TTF-type domain-containing protein</fullName>
    </submittedName>
</protein>
<sequence>MITPTAATTTATATTTTTATSNATASHVPPTILLEIDLASLERDPGLRRPIWKYPPNVRDDIRREYIRLGAYQSQLRKDQYPPTEFGNQRRRFQASWFNTFKWLEYSIAKDAAFCFPCYLFENDASSQHAFTIDGFKSWKRVNDNERCAFLVHIGGSNSPHKKAIKSLEGLKNVTRHVDKVINCQSLEKVKKNRLRLRATIEAVRYLSLQACALRGHDESSDSCNRGNLIEMVKTFGRLSPDISNVILENAPKNATYTSPKVQKDILHIFSSKVRNKIRNEVGDSKFCILVDEAIDASQKEQMAIVLRFVDVYGVIRERFFDIVNVIDTTSSTLKKELSNVLTRNNLSIQNMRGQGYDGASNMRGAFNGLQALFLRDCPYAYYVHCFAHRLQLALVGAAEKQDYVWEFFSMLANVVNIVTGSSKRLSELQTARGIEVDHSVASGERETGRGLNQIGNLQRAGSTRWSSHFNCVCSLIDKYGSIIVVLENINNCSTSTSSRRGEARGSLKALKSFNFLFVLHLMHKIMAITDLLCRALQSKSIDILNAMDLVATTKELLQSLRDDGFDVLLQYVISVCEKFEIVVPDMSARYMDGIRSVRQRDDRSVEHHYHYDVYNSAIDFQLEELQYRFNDNVVELLRLSSSLEPKNNFSLFDKEQICTLASTFYPADFSQQDMYHLQLQLDHYKIDVVKHAKFQSLSTLSELCVQLVDTGKTELRKKMGEEYLRDSMLINIEREFSENVDIDEVIDEFYAQKNRRVQLK</sequence>
<dbReference type="SUPFAM" id="SSF53098">
    <property type="entry name" value="Ribonuclease H-like"/>
    <property type="match status" value="1"/>
</dbReference>
<proteinExistence type="predicted"/>
<dbReference type="InterPro" id="IPR055298">
    <property type="entry name" value="AtLOH3-like"/>
</dbReference>
<dbReference type="Pfam" id="PF14291">
    <property type="entry name" value="DUF4371"/>
    <property type="match status" value="1"/>
</dbReference>
<evidence type="ECO:0000313" key="4">
    <source>
        <dbReference type="Proteomes" id="UP001237642"/>
    </source>
</evidence>
<organism evidence="3 4">
    <name type="scientific">Heracleum sosnowskyi</name>
    <dbReference type="NCBI Taxonomy" id="360622"/>
    <lineage>
        <taxon>Eukaryota</taxon>
        <taxon>Viridiplantae</taxon>
        <taxon>Streptophyta</taxon>
        <taxon>Embryophyta</taxon>
        <taxon>Tracheophyta</taxon>
        <taxon>Spermatophyta</taxon>
        <taxon>Magnoliopsida</taxon>
        <taxon>eudicotyledons</taxon>
        <taxon>Gunneridae</taxon>
        <taxon>Pentapetalae</taxon>
        <taxon>asterids</taxon>
        <taxon>campanulids</taxon>
        <taxon>Apiales</taxon>
        <taxon>Apiaceae</taxon>
        <taxon>Apioideae</taxon>
        <taxon>apioid superclade</taxon>
        <taxon>Tordylieae</taxon>
        <taxon>Tordyliinae</taxon>
        <taxon>Heracleum</taxon>
    </lineage>
</organism>
<dbReference type="InterPro" id="IPR006580">
    <property type="entry name" value="Znf_TTF"/>
</dbReference>
<name>A0AAD8HTD8_9APIA</name>
<dbReference type="InterPro" id="IPR012337">
    <property type="entry name" value="RNaseH-like_sf"/>
</dbReference>
<gene>
    <name evidence="3" type="ORF">POM88_028741</name>
</gene>
<keyword evidence="4" id="KW-1185">Reference proteome</keyword>
<feature type="domain" description="TTF-type" evidence="2">
    <location>
        <begin position="89"/>
        <end position="180"/>
    </location>
</feature>
<dbReference type="Proteomes" id="UP001237642">
    <property type="component" value="Unassembled WGS sequence"/>
</dbReference>
<dbReference type="AlphaFoldDB" id="A0AAD8HTD8"/>